<sequence length="62" mass="7084">MPSDSKQSPKPVFFHHCCCREINTNKTDGTDNRISSNTENVKICHITKAVFTEDHLITSRLH</sequence>
<keyword evidence="2" id="KW-1185">Reference proteome</keyword>
<dbReference type="EMBL" id="JAIWYP010000002">
    <property type="protein sequence ID" value="KAH3861100.1"/>
    <property type="molecule type" value="Genomic_DNA"/>
</dbReference>
<proteinExistence type="predicted"/>
<dbReference type="Proteomes" id="UP000828390">
    <property type="component" value="Unassembled WGS sequence"/>
</dbReference>
<dbReference type="AlphaFoldDB" id="A0A9D4LN53"/>
<protein>
    <submittedName>
        <fullName evidence="1">Uncharacterized protein</fullName>
    </submittedName>
</protein>
<accession>A0A9D4LN53</accession>
<gene>
    <name evidence="1" type="ORF">DPMN_024028</name>
</gene>
<evidence type="ECO:0000313" key="2">
    <source>
        <dbReference type="Proteomes" id="UP000828390"/>
    </source>
</evidence>
<reference evidence="1" key="1">
    <citation type="journal article" date="2019" name="bioRxiv">
        <title>The Genome of the Zebra Mussel, Dreissena polymorpha: A Resource for Invasive Species Research.</title>
        <authorList>
            <person name="McCartney M.A."/>
            <person name="Auch B."/>
            <person name="Kono T."/>
            <person name="Mallez S."/>
            <person name="Zhang Y."/>
            <person name="Obille A."/>
            <person name="Becker A."/>
            <person name="Abrahante J.E."/>
            <person name="Garbe J."/>
            <person name="Badalamenti J.P."/>
            <person name="Herman A."/>
            <person name="Mangelson H."/>
            <person name="Liachko I."/>
            <person name="Sullivan S."/>
            <person name="Sone E.D."/>
            <person name="Koren S."/>
            <person name="Silverstein K.A.T."/>
            <person name="Beckman K.B."/>
            <person name="Gohl D.M."/>
        </authorList>
    </citation>
    <scope>NUCLEOTIDE SEQUENCE</scope>
    <source>
        <strain evidence="1">Duluth1</strain>
        <tissue evidence="1">Whole animal</tissue>
    </source>
</reference>
<organism evidence="1 2">
    <name type="scientific">Dreissena polymorpha</name>
    <name type="common">Zebra mussel</name>
    <name type="synonym">Mytilus polymorpha</name>
    <dbReference type="NCBI Taxonomy" id="45954"/>
    <lineage>
        <taxon>Eukaryota</taxon>
        <taxon>Metazoa</taxon>
        <taxon>Spiralia</taxon>
        <taxon>Lophotrochozoa</taxon>
        <taxon>Mollusca</taxon>
        <taxon>Bivalvia</taxon>
        <taxon>Autobranchia</taxon>
        <taxon>Heteroconchia</taxon>
        <taxon>Euheterodonta</taxon>
        <taxon>Imparidentia</taxon>
        <taxon>Neoheterodontei</taxon>
        <taxon>Myida</taxon>
        <taxon>Dreissenoidea</taxon>
        <taxon>Dreissenidae</taxon>
        <taxon>Dreissena</taxon>
    </lineage>
</organism>
<reference evidence="1" key="2">
    <citation type="submission" date="2020-11" db="EMBL/GenBank/DDBJ databases">
        <authorList>
            <person name="McCartney M.A."/>
            <person name="Auch B."/>
            <person name="Kono T."/>
            <person name="Mallez S."/>
            <person name="Becker A."/>
            <person name="Gohl D.M."/>
            <person name="Silverstein K.A.T."/>
            <person name="Koren S."/>
            <person name="Bechman K.B."/>
            <person name="Herman A."/>
            <person name="Abrahante J.E."/>
            <person name="Garbe J."/>
        </authorList>
    </citation>
    <scope>NUCLEOTIDE SEQUENCE</scope>
    <source>
        <strain evidence="1">Duluth1</strain>
        <tissue evidence="1">Whole animal</tissue>
    </source>
</reference>
<name>A0A9D4LN53_DREPO</name>
<evidence type="ECO:0000313" key="1">
    <source>
        <dbReference type="EMBL" id="KAH3861100.1"/>
    </source>
</evidence>
<comment type="caution">
    <text evidence="1">The sequence shown here is derived from an EMBL/GenBank/DDBJ whole genome shotgun (WGS) entry which is preliminary data.</text>
</comment>